<name>A0ABX7MY44_9BACT</name>
<feature type="domain" description="DUF4240" evidence="1">
    <location>
        <begin position="12"/>
        <end position="103"/>
    </location>
</feature>
<dbReference type="InterPro" id="IPR025334">
    <property type="entry name" value="DUF4240"/>
</dbReference>
<dbReference type="Proteomes" id="UP000663090">
    <property type="component" value="Chromosome"/>
</dbReference>
<organism evidence="2 3">
    <name type="scientific">Myxococcus landrumensis</name>
    <dbReference type="NCBI Taxonomy" id="2813577"/>
    <lineage>
        <taxon>Bacteria</taxon>
        <taxon>Pseudomonadati</taxon>
        <taxon>Myxococcota</taxon>
        <taxon>Myxococcia</taxon>
        <taxon>Myxococcales</taxon>
        <taxon>Cystobacterineae</taxon>
        <taxon>Myxococcaceae</taxon>
        <taxon>Myxococcus</taxon>
    </lineage>
</organism>
<evidence type="ECO:0000313" key="3">
    <source>
        <dbReference type="Proteomes" id="UP000663090"/>
    </source>
</evidence>
<dbReference type="EMBL" id="CP071091">
    <property type="protein sequence ID" value="QSQ11370.1"/>
    <property type="molecule type" value="Genomic_DNA"/>
</dbReference>
<evidence type="ECO:0000259" key="1">
    <source>
        <dbReference type="Pfam" id="PF14024"/>
    </source>
</evidence>
<proteinExistence type="predicted"/>
<gene>
    <name evidence="2" type="ORF">JY572_23485</name>
</gene>
<keyword evidence="3" id="KW-1185">Reference proteome</keyword>
<dbReference type="RefSeq" id="WP_206713123.1">
    <property type="nucleotide sequence ID" value="NZ_CP071091.1"/>
</dbReference>
<protein>
    <submittedName>
        <fullName evidence="2">DUF4240 domain-containing protein</fullName>
    </submittedName>
</protein>
<reference evidence="2 3" key="1">
    <citation type="submission" date="2021-02" db="EMBL/GenBank/DDBJ databases">
        <title>De Novo genome assembly of isolated myxobacteria.</title>
        <authorList>
            <person name="Stevens D.C."/>
        </authorList>
    </citation>
    <scope>NUCLEOTIDE SEQUENCE [LARGE SCALE GENOMIC DNA]</scope>
    <source>
        <strain evidence="2 3">SCHIC003</strain>
    </source>
</reference>
<dbReference type="Pfam" id="PF14024">
    <property type="entry name" value="DUF4240"/>
    <property type="match status" value="1"/>
</dbReference>
<evidence type="ECO:0000313" key="2">
    <source>
        <dbReference type="EMBL" id="QSQ11370.1"/>
    </source>
</evidence>
<sequence>MADVELGEEVSDSFWEIIHRANGQAEELKRILWGMSEAEVAQFHEEFVRTASVLRGEPFDRMMGPDVSEDGLMDIAYWSVAQGRAFYERILNRPETIPRWVSVGDPALMHHVTIRVFAEKFGKELDFF</sequence>
<accession>A0ABX7MY44</accession>